<accession>A0A445JZ97</accession>
<organism evidence="2 3">
    <name type="scientific">Glycine soja</name>
    <name type="common">Wild soybean</name>
    <dbReference type="NCBI Taxonomy" id="3848"/>
    <lineage>
        <taxon>Eukaryota</taxon>
        <taxon>Viridiplantae</taxon>
        <taxon>Streptophyta</taxon>
        <taxon>Embryophyta</taxon>
        <taxon>Tracheophyta</taxon>
        <taxon>Spermatophyta</taxon>
        <taxon>Magnoliopsida</taxon>
        <taxon>eudicotyledons</taxon>
        <taxon>Gunneridae</taxon>
        <taxon>Pentapetalae</taxon>
        <taxon>rosids</taxon>
        <taxon>fabids</taxon>
        <taxon>Fabales</taxon>
        <taxon>Fabaceae</taxon>
        <taxon>Papilionoideae</taxon>
        <taxon>50 kb inversion clade</taxon>
        <taxon>NPAAA clade</taxon>
        <taxon>indigoferoid/millettioid clade</taxon>
        <taxon>Phaseoleae</taxon>
        <taxon>Glycine</taxon>
        <taxon>Glycine subgen. Soja</taxon>
    </lineage>
</organism>
<reference evidence="2 3" key="1">
    <citation type="submission" date="2018-09" db="EMBL/GenBank/DDBJ databases">
        <title>A high-quality reference genome of wild soybean provides a powerful tool to mine soybean genomes.</title>
        <authorList>
            <person name="Xie M."/>
            <person name="Chung C.Y.L."/>
            <person name="Li M.-W."/>
            <person name="Wong F.-L."/>
            <person name="Chan T.-F."/>
            <person name="Lam H.-M."/>
        </authorList>
    </citation>
    <scope>NUCLEOTIDE SEQUENCE [LARGE SCALE GENOMIC DNA]</scope>
    <source>
        <strain evidence="3">cv. W05</strain>
        <tissue evidence="2">Hypocotyl of etiolated seedlings</tissue>
    </source>
</reference>
<comment type="caution">
    <text evidence="2">The sequence shown here is derived from an EMBL/GenBank/DDBJ whole genome shotgun (WGS) entry which is preliminary data.</text>
</comment>
<name>A0A445JZ97_GLYSO</name>
<dbReference type="Proteomes" id="UP000289340">
    <property type="component" value="Chromosome 7"/>
</dbReference>
<dbReference type="EMBL" id="QZWG01000007">
    <property type="protein sequence ID" value="RZC03822.1"/>
    <property type="molecule type" value="Genomic_DNA"/>
</dbReference>
<sequence>MTDWGICASCVDVLTTLSEIVIKRKGMMMMMTLSGYNMEHGWGIPNQSKYYCGQKTRSGLWEGTTKTCARECARESINSAKSRKDQAVKNRRGRNRRNIIRFGLGCGSILGRMQYGQKCTSQGERNTPTDSTEINPLKNLKNTSEQSEVQNLASQKQKVDECPTEQIISTPTKEFWQPDHPNSPENSRMG</sequence>
<protein>
    <submittedName>
        <fullName evidence="2">Uncharacterized protein</fullName>
    </submittedName>
</protein>
<gene>
    <name evidence="2" type="ORF">D0Y65_018460</name>
</gene>
<proteinExistence type="predicted"/>
<evidence type="ECO:0000313" key="3">
    <source>
        <dbReference type="Proteomes" id="UP000289340"/>
    </source>
</evidence>
<evidence type="ECO:0000256" key="1">
    <source>
        <dbReference type="SAM" id="MobiDB-lite"/>
    </source>
</evidence>
<dbReference type="SMR" id="A0A445JZ97"/>
<feature type="region of interest" description="Disordered" evidence="1">
    <location>
        <begin position="118"/>
        <end position="190"/>
    </location>
</feature>
<evidence type="ECO:0000313" key="2">
    <source>
        <dbReference type="EMBL" id="RZC03822.1"/>
    </source>
</evidence>
<keyword evidence="3" id="KW-1185">Reference proteome</keyword>
<feature type="compositionally biased region" description="Polar residues" evidence="1">
    <location>
        <begin position="118"/>
        <end position="156"/>
    </location>
</feature>
<dbReference type="AlphaFoldDB" id="A0A445JZ97"/>